<protein>
    <submittedName>
        <fullName evidence="7">MFS general substrate transporter</fullName>
    </submittedName>
</protein>
<accession>A0A9P4Q0C7</accession>
<feature type="region of interest" description="Disordered" evidence="5">
    <location>
        <begin position="40"/>
        <end position="59"/>
    </location>
</feature>
<keyword evidence="8" id="KW-1185">Reference proteome</keyword>
<dbReference type="PANTHER" id="PTHR23501:SF199">
    <property type="entry name" value="MFS EFFLUX TRANSPORTER INPD-RELATED"/>
    <property type="match status" value="1"/>
</dbReference>
<dbReference type="SUPFAM" id="SSF103473">
    <property type="entry name" value="MFS general substrate transporter"/>
    <property type="match status" value="1"/>
</dbReference>
<feature type="transmembrane region" description="Helical" evidence="6">
    <location>
        <begin position="248"/>
        <end position="269"/>
    </location>
</feature>
<feature type="transmembrane region" description="Helical" evidence="6">
    <location>
        <begin position="207"/>
        <end position="227"/>
    </location>
</feature>
<comment type="subcellular location">
    <subcellularLocation>
        <location evidence="1">Membrane</location>
        <topology evidence="1">Multi-pass membrane protein</topology>
    </subcellularLocation>
</comment>
<feature type="region of interest" description="Disordered" evidence="5">
    <location>
        <begin position="1"/>
        <end position="23"/>
    </location>
</feature>
<evidence type="ECO:0000256" key="6">
    <source>
        <dbReference type="SAM" id="Phobius"/>
    </source>
</evidence>
<sequence length="482" mass="52188">MTGDSVPIGIARTPDYGETEVSPNSCLYDGDRITALPMREATVSPPNADQTQTTTSTEPPSKANLAFLMMALCLAVFYQALDNTIIATAIPRITDGFDSLDDVGWYGAGYLYGKPYNLFPTKWVFLTALDIFELGSLVCGATPKFARIGSGGIFSGYLNKAILAIAASTPLEKRPVYNGLLGTMYAVGSIAGPLMGGVFTDHVTWRLSFYINLLFGPVTAACVLFFLPSRDRRKSGFSLPLKQKAKEFDFIGLILFIPFIVCLLLALRWGRSFCMYSWSNAGIIALFVVAGVLFMAFVAVQICLKEHATVPPNVIKQRTVWACSIYIFFLFGSFMAFIHYLPIWLQAIKGSSAVQSGIDTLPNILGTIVFSIVSGGLVVLFGYYTWTCVLPSILATVGLQQPLVAIQTILPDEQVDEGTAVIVFLENLGGAIFLAVAQNVFSNKLISNTIAERIPVNTAALLSTGATGIDELVEPQYLSQLS</sequence>
<proteinExistence type="predicted"/>
<dbReference type="GO" id="GO:0022857">
    <property type="term" value="F:transmembrane transporter activity"/>
    <property type="evidence" value="ECO:0007669"/>
    <property type="project" value="InterPro"/>
</dbReference>
<evidence type="ECO:0000256" key="2">
    <source>
        <dbReference type="ARBA" id="ARBA00022692"/>
    </source>
</evidence>
<feature type="transmembrane region" description="Helical" evidence="6">
    <location>
        <begin position="176"/>
        <end position="195"/>
    </location>
</feature>
<evidence type="ECO:0000313" key="8">
    <source>
        <dbReference type="Proteomes" id="UP000799441"/>
    </source>
</evidence>
<gene>
    <name evidence="7" type="ORF">K431DRAFT_323405</name>
</gene>
<feature type="transmembrane region" description="Helical" evidence="6">
    <location>
        <begin position="63"/>
        <end position="81"/>
    </location>
</feature>
<dbReference type="AlphaFoldDB" id="A0A9P4Q0C7"/>
<evidence type="ECO:0000256" key="3">
    <source>
        <dbReference type="ARBA" id="ARBA00022989"/>
    </source>
</evidence>
<feature type="transmembrane region" description="Helical" evidence="6">
    <location>
        <begin position="281"/>
        <end position="304"/>
    </location>
</feature>
<feature type="compositionally biased region" description="Low complexity" evidence="5">
    <location>
        <begin position="50"/>
        <end position="59"/>
    </location>
</feature>
<evidence type="ECO:0000256" key="1">
    <source>
        <dbReference type="ARBA" id="ARBA00004141"/>
    </source>
</evidence>
<dbReference type="InterPro" id="IPR011701">
    <property type="entry name" value="MFS"/>
</dbReference>
<dbReference type="Pfam" id="PF07690">
    <property type="entry name" value="MFS_1"/>
    <property type="match status" value="1"/>
</dbReference>
<feature type="transmembrane region" description="Helical" evidence="6">
    <location>
        <begin position="325"/>
        <end position="344"/>
    </location>
</feature>
<dbReference type="Gene3D" id="1.20.1250.20">
    <property type="entry name" value="MFS general substrate transporter like domains"/>
    <property type="match status" value="2"/>
</dbReference>
<dbReference type="GO" id="GO:0005886">
    <property type="term" value="C:plasma membrane"/>
    <property type="evidence" value="ECO:0007669"/>
    <property type="project" value="TreeGrafter"/>
</dbReference>
<name>A0A9P4Q0C7_9PEZI</name>
<comment type="caution">
    <text evidence="7">The sequence shown here is derived from an EMBL/GenBank/DDBJ whole genome shotgun (WGS) entry which is preliminary data.</text>
</comment>
<dbReference type="EMBL" id="MU003853">
    <property type="protein sequence ID" value="KAF2717068.1"/>
    <property type="molecule type" value="Genomic_DNA"/>
</dbReference>
<dbReference type="Proteomes" id="UP000799441">
    <property type="component" value="Unassembled WGS sequence"/>
</dbReference>
<feature type="transmembrane region" description="Helical" evidence="6">
    <location>
        <begin position="364"/>
        <end position="384"/>
    </location>
</feature>
<keyword evidence="2 6" id="KW-0812">Transmembrane</keyword>
<evidence type="ECO:0000256" key="4">
    <source>
        <dbReference type="ARBA" id="ARBA00023136"/>
    </source>
</evidence>
<dbReference type="PANTHER" id="PTHR23501">
    <property type="entry name" value="MAJOR FACILITATOR SUPERFAMILY"/>
    <property type="match status" value="1"/>
</dbReference>
<dbReference type="OrthoDB" id="10021397at2759"/>
<dbReference type="InterPro" id="IPR036259">
    <property type="entry name" value="MFS_trans_sf"/>
</dbReference>
<organism evidence="7 8">
    <name type="scientific">Polychaeton citri CBS 116435</name>
    <dbReference type="NCBI Taxonomy" id="1314669"/>
    <lineage>
        <taxon>Eukaryota</taxon>
        <taxon>Fungi</taxon>
        <taxon>Dikarya</taxon>
        <taxon>Ascomycota</taxon>
        <taxon>Pezizomycotina</taxon>
        <taxon>Dothideomycetes</taxon>
        <taxon>Dothideomycetidae</taxon>
        <taxon>Capnodiales</taxon>
        <taxon>Capnodiaceae</taxon>
        <taxon>Polychaeton</taxon>
    </lineage>
</organism>
<evidence type="ECO:0000313" key="7">
    <source>
        <dbReference type="EMBL" id="KAF2717068.1"/>
    </source>
</evidence>
<reference evidence="7" key="1">
    <citation type="journal article" date="2020" name="Stud. Mycol.">
        <title>101 Dothideomycetes genomes: a test case for predicting lifestyles and emergence of pathogens.</title>
        <authorList>
            <person name="Haridas S."/>
            <person name="Albert R."/>
            <person name="Binder M."/>
            <person name="Bloem J."/>
            <person name="Labutti K."/>
            <person name="Salamov A."/>
            <person name="Andreopoulos B."/>
            <person name="Baker S."/>
            <person name="Barry K."/>
            <person name="Bills G."/>
            <person name="Bluhm B."/>
            <person name="Cannon C."/>
            <person name="Castanera R."/>
            <person name="Culley D."/>
            <person name="Daum C."/>
            <person name="Ezra D."/>
            <person name="Gonzalez J."/>
            <person name="Henrissat B."/>
            <person name="Kuo A."/>
            <person name="Liang C."/>
            <person name="Lipzen A."/>
            <person name="Lutzoni F."/>
            <person name="Magnuson J."/>
            <person name="Mondo S."/>
            <person name="Nolan M."/>
            <person name="Ohm R."/>
            <person name="Pangilinan J."/>
            <person name="Park H.-J."/>
            <person name="Ramirez L."/>
            <person name="Alfaro M."/>
            <person name="Sun H."/>
            <person name="Tritt A."/>
            <person name="Yoshinaga Y."/>
            <person name="Zwiers L.-H."/>
            <person name="Turgeon B."/>
            <person name="Goodwin S."/>
            <person name="Spatafora J."/>
            <person name="Crous P."/>
            <person name="Grigoriev I."/>
        </authorList>
    </citation>
    <scope>NUCLEOTIDE SEQUENCE</scope>
    <source>
        <strain evidence="7">CBS 116435</strain>
    </source>
</reference>
<keyword evidence="4 6" id="KW-0472">Membrane</keyword>
<evidence type="ECO:0000256" key="5">
    <source>
        <dbReference type="SAM" id="MobiDB-lite"/>
    </source>
</evidence>
<keyword evidence="3 6" id="KW-1133">Transmembrane helix</keyword>